<organism evidence="1 2">
    <name type="scientific">Oryza meyeriana var. granulata</name>
    <dbReference type="NCBI Taxonomy" id="110450"/>
    <lineage>
        <taxon>Eukaryota</taxon>
        <taxon>Viridiplantae</taxon>
        <taxon>Streptophyta</taxon>
        <taxon>Embryophyta</taxon>
        <taxon>Tracheophyta</taxon>
        <taxon>Spermatophyta</taxon>
        <taxon>Magnoliopsida</taxon>
        <taxon>Liliopsida</taxon>
        <taxon>Poales</taxon>
        <taxon>Poaceae</taxon>
        <taxon>BOP clade</taxon>
        <taxon>Oryzoideae</taxon>
        <taxon>Oryzeae</taxon>
        <taxon>Oryzinae</taxon>
        <taxon>Oryza</taxon>
        <taxon>Oryza meyeriana</taxon>
    </lineage>
</organism>
<proteinExistence type="predicted"/>
<protein>
    <submittedName>
        <fullName evidence="1">Uncharacterized protein</fullName>
    </submittedName>
</protein>
<comment type="caution">
    <text evidence="1">The sequence shown here is derived from an EMBL/GenBank/DDBJ whole genome shotgun (WGS) entry which is preliminary data.</text>
</comment>
<dbReference type="AlphaFoldDB" id="A0A6G1CW73"/>
<reference evidence="1 2" key="1">
    <citation type="submission" date="2019-11" db="EMBL/GenBank/DDBJ databases">
        <title>Whole genome sequence of Oryza granulata.</title>
        <authorList>
            <person name="Li W."/>
        </authorList>
    </citation>
    <scope>NUCLEOTIDE SEQUENCE [LARGE SCALE GENOMIC DNA]</scope>
    <source>
        <strain evidence="2">cv. Menghai</strain>
        <tissue evidence="1">Leaf</tissue>
    </source>
</reference>
<dbReference type="EMBL" id="SPHZ02000008">
    <property type="protein sequence ID" value="KAF0904387.1"/>
    <property type="molecule type" value="Genomic_DNA"/>
</dbReference>
<keyword evidence="2" id="KW-1185">Reference proteome</keyword>
<accession>A0A6G1CW73</accession>
<sequence length="81" mass="8884">MGAKEFEPQSADLLARSIGGAIVVWEEHRAGVEAAQDEEEQVIKEGANAVVATVGLPWHRSLKLLLGMRDLPPPITRRIEE</sequence>
<name>A0A6G1CW73_9ORYZ</name>
<evidence type="ECO:0000313" key="2">
    <source>
        <dbReference type="Proteomes" id="UP000479710"/>
    </source>
</evidence>
<evidence type="ECO:0000313" key="1">
    <source>
        <dbReference type="EMBL" id="KAF0904387.1"/>
    </source>
</evidence>
<dbReference type="Proteomes" id="UP000479710">
    <property type="component" value="Unassembled WGS sequence"/>
</dbReference>
<gene>
    <name evidence="1" type="ORF">E2562_034461</name>
</gene>